<feature type="domain" description="Fibronectin type-III" evidence="2">
    <location>
        <begin position="26"/>
        <end position="116"/>
    </location>
</feature>
<reference evidence="3" key="1">
    <citation type="submission" date="2020-04" db="EMBL/GenBank/DDBJ databases">
        <authorList>
            <person name="Neveu A P."/>
        </authorList>
    </citation>
    <scope>NUCLEOTIDE SEQUENCE</scope>
    <source>
        <tissue evidence="3">Whole embryo</tissue>
    </source>
</reference>
<evidence type="ECO:0000259" key="2">
    <source>
        <dbReference type="PROSITE" id="PS50853"/>
    </source>
</evidence>
<dbReference type="InterPro" id="IPR050991">
    <property type="entry name" value="ECM_Regulatory_Proteins"/>
</dbReference>
<name>A0A6F9DCG2_9ASCI</name>
<dbReference type="SUPFAM" id="SSF49265">
    <property type="entry name" value="Fibronectin type III"/>
    <property type="match status" value="2"/>
</dbReference>
<evidence type="ECO:0000256" key="1">
    <source>
        <dbReference type="ARBA" id="ARBA00022737"/>
    </source>
</evidence>
<sequence length="678" mass="74977">MQFPYYLVNVLIMSSIINRSLGVIIVPAPTVTVEEASHETITIAWTMPINEDYDNFTITVSSDSDIQQVVTINVTSAVIENLTPGIMYEISITAQRQQLQSDPAQVKQDTVPLPPTNLKLSCFDEILLKLEGPFFGDAEFSVEVYGIEANWVNPDRGASECYDSWIEPSGGPVAASAENNEVDPGSTVRQYLQLVPGTTYTVFVRSSTCGNGFLGRLHSAPIQESLTLKPANPPPITVDDLTSSTANLLWKADDFPGFYDDFELSLFNGTMKTIFVATPTDPTSLGRNLTGLQSCTEYNLQLFTLLNGVRSKRSQNVTFFTLPSSPFNLQASQITETTFLLRWNVASGGILTQQNFNVLILPTNTQYFSEGNSIYVTSLSPGLTYTTAVSSVCARNVTLQSEQVEVVITTKPLPPLSADVNCVSQTDEFGVSTGQSVLSVTWSSPKQGFWDGFVVDYSPYQFNTLENYLSFVSSSDPNEINIPVPADGRVFTVFLRSVRGNMLSNATASKVTCGSGNKRMITHCRTSMLNWRIIISFINDGAQMLIQIPNFPMHNATIDLANDFIVTKNYTIIIDNPCGNPYPSKISVNPVCFDNQPCYIVTRRLCVINAKLGATDNLCCSERSYNPQRWKCCHSQLQDRNKENMECCYTRWYDSSHQQCCGHKNKIGIVRDSGSPCE</sequence>
<dbReference type="InterPro" id="IPR013783">
    <property type="entry name" value="Ig-like_fold"/>
</dbReference>
<dbReference type="EMBL" id="LR785230">
    <property type="protein sequence ID" value="CAB3246611.1"/>
    <property type="molecule type" value="mRNA"/>
</dbReference>
<dbReference type="CDD" id="cd00063">
    <property type="entry name" value="FN3"/>
    <property type="match status" value="3"/>
</dbReference>
<dbReference type="InterPro" id="IPR003961">
    <property type="entry name" value="FN3_dom"/>
</dbReference>
<dbReference type="Pfam" id="PF00041">
    <property type="entry name" value="fn3"/>
    <property type="match status" value="2"/>
</dbReference>
<feature type="domain" description="Fibronectin type-III" evidence="2">
    <location>
        <begin position="325"/>
        <end position="413"/>
    </location>
</feature>
<dbReference type="PANTHER" id="PTHR46708:SF2">
    <property type="entry name" value="FIBRONECTIN TYPE-III DOMAIN-CONTAINING PROTEIN"/>
    <property type="match status" value="1"/>
</dbReference>
<dbReference type="PROSITE" id="PS50853">
    <property type="entry name" value="FN3"/>
    <property type="match status" value="3"/>
</dbReference>
<organism evidence="3">
    <name type="scientific">Phallusia mammillata</name>
    <dbReference type="NCBI Taxonomy" id="59560"/>
    <lineage>
        <taxon>Eukaryota</taxon>
        <taxon>Metazoa</taxon>
        <taxon>Chordata</taxon>
        <taxon>Tunicata</taxon>
        <taxon>Ascidiacea</taxon>
        <taxon>Phlebobranchia</taxon>
        <taxon>Ascidiidae</taxon>
        <taxon>Phallusia</taxon>
    </lineage>
</organism>
<accession>A0A6F9DCG2</accession>
<dbReference type="Gene3D" id="2.60.40.10">
    <property type="entry name" value="Immunoglobulins"/>
    <property type="match status" value="2"/>
</dbReference>
<dbReference type="InterPro" id="IPR056601">
    <property type="entry name" value="Galaxin_dom"/>
</dbReference>
<proteinExistence type="evidence at transcript level"/>
<feature type="domain" description="Fibronectin type-III" evidence="2">
    <location>
        <begin position="232"/>
        <end position="324"/>
    </location>
</feature>
<protein>
    <submittedName>
        <fullName evidence="3">Fibronectin</fullName>
    </submittedName>
</protein>
<dbReference type="PANTHER" id="PTHR46708">
    <property type="entry name" value="TENASCIN"/>
    <property type="match status" value="1"/>
</dbReference>
<evidence type="ECO:0000313" key="3">
    <source>
        <dbReference type="EMBL" id="CAB3246611.1"/>
    </source>
</evidence>
<gene>
    <name evidence="3" type="primary">Fn1-002</name>
</gene>
<keyword evidence="1" id="KW-0677">Repeat</keyword>
<dbReference type="InterPro" id="IPR036116">
    <property type="entry name" value="FN3_sf"/>
</dbReference>
<dbReference type="SMART" id="SM00060">
    <property type="entry name" value="FN3"/>
    <property type="match status" value="4"/>
</dbReference>
<dbReference type="Pfam" id="PF24748">
    <property type="entry name" value="Galaxin_repeat"/>
    <property type="match status" value="1"/>
</dbReference>
<dbReference type="AlphaFoldDB" id="A0A6F9DCG2"/>